<protein>
    <submittedName>
        <fullName evidence="6">Adenylate kinase 7</fullName>
    </submittedName>
</protein>
<keyword evidence="4" id="KW-0175">Coiled coil</keyword>
<dbReference type="Gene3D" id="3.40.50.300">
    <property type="entry name" value="P-loop containing nucleotide triphosphate hydrolases"/>
    <property type="match status" value="2"/>
</dbReference>
<dbReference type="InterPro" id="IPR027417">
    <property type="entry name" value="P-loop_NTPase"/>
</dbReference>
<accession>A0A094ZLL0</accession>
<dbReference type="Gene3D" id="3.40.50.720">
    <property type="entry name" value="NAD(P)-binding Rossmann-like Domain"/>
    <property type="match status" value="1"/>
</dbReference>
<dbReference type="InterPro" id="IPR036291">
    <property type="entry name" value="NAD(P)-bd_dom_sf"/>
</dbReference>
<sequence>MKHLATQTPGSGVEDEKQDADLSNDKWEPGGPSPPKKNCFIINGTLRYCDSDKPPFAKDILDYDDRNKFLEHVATFDVIIYDITVNPEQMKEVVWLGESLEKNSDEFVSKKTLILVTNLMSWVSTKPNDPDDPGFVESEYKRRKPHPKFKEYLECEKLILKLGKKHKKKFVTYVLACGVFYGCGEYLFRHLFKDAWSTQNELPVYLNGENILPTVHILDLARIIQCIINDPPKQRYIIVRDDGQFTLSEIVKAISSGLSNGVTRVYNEEDIKSLEIPPLRICILGPPYIGKTTLAKELCKIYRLHHIHLKAYEHLLYIRDKERSAAEMNSESNGKMLLKHNSQVDQLLLDDNETNESTTDVINPLNVNLSSDYSTKLLEPMNELLDSYEDEDNENMITGENVTSDRKSNLEDNNELNDLEYYPLSPLPTWNSEDELEMLVNDCQERLEQLKENCNEFGKLNDETLIRLLVQKLLSKPCQNQGFILDGFPKTLQQAELLFRPDPDDDDDDDVEISINNNSSFKSHHLIIPNYMIHLIGSNHLLLERFNKQYTFQQFNSIKQQQIMLPTWKLYLIGDKNLLLKHFNIIKQQSNQQIEFNKNQYIEQAVNLKQFETYKERFDRRVQEYRSIMAPNIANLREILIDEANSLQGTNQMKELKIHQTEDGKSKSLSTEETNQKEEDNQQNEENQFRKKDNEMEIITEETKQIERQNEEEINENQHQTIRESIELELKLAHIPSLPEVPDETEENVLTYFDLREIHSIMIDMDKDSSPNNWLSLLNTQNYQYAEAHSLPMRYYLMKYIMPELSKALLECSEIRPDDPVDFVASSFIVYLFHFLQSKGEE</sequence>
<feature type="compositionally biased region" description="Polar residues" evidence="5">
    <location>
        <begin position="1"/>
        <end position="10"/>
    </location>
</feature>
<feature type="region of interest" description="Disordered" evidence="5">
    <location>
        <begin position="658"/>
        <end position="695"/>
    </location>
</feature>
<keyword evidence="1" id="KW-0808">Transferase</keyword>
<keyword evidence="2" id="KW-0547">Nucleotide-binding</keyword>
<dbReference type="STRING" id="6185.A0A094ZLL0"/>
<dbReference type="CDD" id="cd22967">
    <property type="entry name" value="DD_AK7"/>
    <property type="match status" value="1"/>
</dbReference>
<dbReference type="InterPro" id="IPR007858">
    <property type="entry name" value="Dpy-30_motif"/>
</dbReference>
<name>A0A094ZLL0_SCHHA</name>
<keyword evidence="3 6" id="KW-0418">Kinase</keyword>
<reference evidence="6" key="1">
    <citation type="journal article" date="2012" name="Nat. Genet.">
        <title>Whole-genome sequence of Schistosoma haematobium.</title>
        <authorList>
            <person name="Young N.D."/>
            <person name="Jex A.R."/>
            <person name="Li B."/>
            <person name="Liu S."/>
            <person name="Yang L."/>
            <person name="Xiong Z."/>
            <person name="Li Y."/>
            <person name="Cantacessi C."/>
            <person name="Hall R.S."/>
            <person name="Xu X."/>
            <person name="Chen F."/>
            <person name="Wu X."/>
            <person name="Zerlotini A."/>
            <person name="Oliveira G."/>
            <person name="Hofmann A."/>
            <person name="Zhang G."/>
            <person name="Fang X."/>
            <person name="Kang Y."/>
            <person name="Campbell B.E."/>
            <person name="Loukas A."/>
            <person name="Ranganathan S."/>
            <person name="Rollinson D."/>
            <person name="Rinaldi G."/>
            <person name="Brindley P.J."/>
            <person name="Yang H."/>
            <person name="Wang J."/>
            <person name="Wang J."/>
            <person name="Gasser R.B."/>
        </authorList>
    </citation>
    <scope>NUCLEOTIDE SEQUENCE [LARGE SCALE GENOMIC DNA]</scope>
</reference>
<feature type="region of interest" description="Disordered" evidence="5">
    <location>
        <begin position="1"/>
        <end position="36"/>
    </location>
</feature>
<dbReference type="GO" id="GO:0006139">
    <property type="term" value="P:nucleobase-containing compound metabolic process"/>
    <property type="evidence" value="ECO:0007669"/>
    <property type="project" value="InterPro"/>
</dbReference>
<evidence type="ECO:0000256" key="4">
    <source>
        <dbReference type="SAM" id="Coils"/>
    </source>
</evidence>
<organism evidence="6">
    <name type="scientific">Schistosoma haematobium</name>
    <name type="common">Blood fluke</name>
    <dbReference type="NCBI Taxonomy" id="6185"/>
    <lineage>
        <taxon>Eukaryota</taxon>
        <taxon>Metazoa</taxon>
        <taxon>Spiralia</taxon>
        <taxon>Lophotrochozoa</taxon>
        <taxon>Platyhelminthes</taxon>
        <taxon>Trematoda</taxon>
        <taxon>Digenea</taxon>
        <taxon>Strigeidida</taxon>
        <taxon>Schistosomatoidea</taxon>
        <taxon>Schistosomatidae</taxon>
        <taxon>Schistosoma</taxon>
    </lineage>
</organism>
<dbReference type="SUPFAM" id="SSF52540">
    <property type="entry name" value="P-loop containing nucleoside triphosphate hydrolases"/>
    <property type="match status" value="1"/>
</dbReference>
<dbReference type="InterPro" id="IPR047499">
    <property type="entry name" value="DD_AK7"/>
</dbReference>
<dbReference type="PANTHER" id="PTHR23359">
    <property type="entry name" value="NUCLEOTIDE KINASE"/>
    <property type="match status" value="1"/>
</dbReference>
<dbReference type="SUPFAM" id="SSF51735">
    <property type="entry name" value="NAD(P)-binding Rossmann-fold domains"/>
    <property type="match status" value="1"/>
</dbReference>
<feature type="compositionally biased region" description="Basic and acidic residues" evidence="5">
    <location>
        <begin position="19"/>
        <end position="28"/>
    </location>
</feature>
<dbReference type="Gene3D" id="1.20.890.10">
    <property type="entry name" value="cAMP-dependent protein kinase regulatory subunit, dimerization-anchoring domain"/>
    <property type="match status" value="1"/>
</dbReference>
<feature type="coiled-coil region" evidence="4">
    <location>
        <begin position="433"/>
        <end position="460"/>
    </location>
</feature>
<evidence type="ECO:0000313" key="6">
    <source>
        <dbReference type="EMBL" id="KGB33824.1"/>
    </source>
</evidence>
<dbReference type="GO" id="GO:0019205">
    <property type="term" value="F:nucleobase-containing compound kinase activity"/>
    <property type="evidence" value="ECO:0007669"/>
    <property type="project" value="InterPro"/>
</dbReference>
<gene>
    <name evidence="6" type="ORF">MS3_02009</name>
</gene>
<dbReference type="InterPro" id="IPR000850">
    <property type="entry name" value="Adenylat/UMP-CMP_kin"/>
</dbReference>
<proteinExistence type="predicted"/>
<dbReference type="AlphaFoldDB" id="A0A094ZLL0"/>
<dbReference type="EMBL" id="KL250571">
    <property type="protein sequence ID" value="KGB33824.1"/>
    <property type="molecule type" value="Genomic_DNA"/>
</dbReference>
<dbReference type="Pfam" id="PF00406">
    <property type="entry name" value="ADK"/>
    <property type="match status" value="1"/>
</dbReference>
<evidence type="ECO:0000256" key="3">
    <source>
        <dbReference type="ARBA" id="ARBA00022777"/>
    </source>
</evidence>
<evidence type="ECO:0000256" key="1">
    <source>
        <dbReference type="ARBA" id="ARBA00022679"/>
    </source>
</evidence>
<dbReference type="GO" id="GO:0005524">
    <property type="term" value="F:ATP binding"/>
    <property type="evidence" value="ECO:0007669"/>
    <property type="project" value="InterPro"/>
</dbReference>
<dbReference type="Pfam" id="PF05186">
    <property type="entry name" value="Dpy-30"/>
    <property type="match status" value="1"/>
</dbReference>
<evidence type="ECO:0000256" key="2">
    <source>
        <dbReference type="ARBA" id="ARBA00022741"/>
    </source>
</evidence>
<evidence type="ECO:0000256" key="5">
    <source>
        <dbReference type="SAM" id="MobiDB-lite"/>
    </source>
</evidence>